<reference evidence="1" key="1">
    <citation type="journal article" date="2014" name="Front. Microbiol.">
        <title>High frequency of phylogenetically diverse reductive dehalogenase-homologous genes in deep subseafloor sedimentary metagenomes.</title>
        <authorList>
            <person name="Kawai M."/>
            <person name="Futagami T."/>
            <person name="Toyoda A."/>
            <person name="Takaki Y."/>
            <person name="Nishi S."/>
            <person name="Hori S."/>
            <person name="Arai W."/>
            <person name="Tsubouchi T."/>
            <person name="Morono Y."/>
            <person name="Uchiyama I."/>
            <person name="Ito T."/>
            <person name="Fujiyama A."/>
            <person name="Inagaki F."/>
            <person name="Takami H."/>
        </authorList>
    </citation>
    <scope>NUCLEOTIDE SEQUENCE</scope>
    <source>
        <strain evidence="1">Expedition CK06-06</strain>
    </source>
</reference>
<accession>X1BT49</accession>
<feature type="non-terminal residue" evidence="1">
    <location>
        <position position="278"/>
    </location>
</feature>
<dbReference type="AlphaFoldDB" id="X1BT49"/>
<organism evidence="1">
    <name type="scientific">marine sediment metagenome</name>
    <dbReference type="NCBI Taxonomy" id="412755"/>
    <lineage>
        <taxon>unclassified sequences</taxon>
        <taxon>metagenomes</taxon>
        <taxon>ecological metagenomes</taxon>
    </lineage>
</organism>
<gene>
    <name evidence="1" type="ORF">S01H4_47400</name>
</gene>
<dbReference type="EMBL" id="BART01026606">
    <property type="protein sequence ID" value="GAG98914.1"/>
    <property type="molecule type" value="Genomic_DNA"/>
</dbReference>
<protein>
    <submittedName>
        <fullName evidence="1">Uncharacterized protein</fullName>
    </submittedName>
</protein>
<feature type="non-terminal residue" evidence="1">
    <location>
        <position position="1"/>
    </location>
</feature>
<evidence type="ECO:0000313" key="1">
    <source>
        <dbReference type="EMBL" id="GAG98914.1"/>
    </source>
</evidence>
<proteinExistence type="predicted"/>
<comment type="caution">
    <text evidence="1">The sequence shown here is derived from an EMBL/GenBank/DDBJ whole genome shotgun (WGS) entry which is preliminary data.</text>
</comment>
<sequence length="278" mass="30303">GIAGSDELEIGSETIDTYWDLVRVREYHDPEPFVTFGAQEELPDATSIMIDSPNATLIYNTTVVLLEGSINGTVTGAVYSINGEANISLTIFDGLVYQETPDSNVCSGDWNASFPCTNVFDGDWDTYGKSKDFNVTQQVGGATLNYTKPYNAVNVFAIYKYDGGIPNITIPETCYNLSEDHIQLIYSSWSVNAVTTSTRLDCRNATGDIIILDGTSGWLLYEEAVYWNSTNIFRTTMAANLGSNNVIVCANITGKGLECETITFTVNASSPFVNITTP</sequence>
<name>X1BT49_9ZZZZ</name>